<evidence type="ECO:0000256" key="3">
    <source>
        <dbReference type="ARBA" id="ARBA00023157"/>
    </source>
</evidence>
<evidence type="ECO:0000313" key="9">
    <source>
        <dbReference type="WBParaSite" id="TMUE_2000009851.1"/>
    </source>
</evidence>
<organism evidence="8 9">
    <name type="scientific">Trichuris muris</name>
    <name type="common">Mouse whipworm</name>
    <dbReference type="NCBI Taxonomy" id="70415"/>
    <lineage>
        <taxon>Eukaryota</taxon>
        <taxon>Metazoa</taxon>
        <taxon>Ecdysozoa</taxon>
        <taxon>Nematoda</taxon>
        <taxon>Enoplea</taxon>
        <taxon>Dorylaimia</taxon>
        <taxon>Trichinellida</taxon>
        <taxon>Trichuridae</taxon>
        <taxon>Trichuris</taxon>
    </lineage>
</organism>
<proteinExistence type="predicted"/>
<feature type="transmembrane region" description="Helical" evidence="6">
    <location>
        <begin position="636"/>
        <end position="660"/>
    </location>
</feature>
<accession>A0A5S6QR71</accession>
<reference evidence="9" key="1">
    <citation type="submission" date="2019-12" db="UniProtKB">
        <authorList>
            <consortium name="WormBaseParasite"/>
        </authorList>
    </citation>
    <scope>IDENTIFICATION</scope>
</reference>
<evidence type="ECO:0000256" key="5">
    <source>
        <dbReference type="ARBA" id="ARBA00023319"/>
    </source>
</evidence>
<evidence type="ECO:0000256" key="6">
    <source>
        <dbReference type="SAM" id="Phobius"/>
    </source>
</evidence>
<keyword evidence="6" id="KW-1133">Transmembrane helix</keyword>
<comment type="subcellular location">
    <subcellularLocation>
        <location evidence="1">Membrane</location>
        <topology evidence="1">Single-pass type I membrane protein</topology>
    </subcellularLocation>
</comment>
<dbReference type="InterPro" id="IPR013783">
    <property type="entry name" value="Ig-like_fold"/>
</dbReference>
<protein>
    <submittedName>
        <fullName evidence="9">Ig-like domain-containing protein</fullName>
    </submittedName>
</protein>
<dbReference type="SUPFAM" id="SSF48726">
    <property type="entry name" value="Immunoglobulin"/>
    <property type="match status" value="1"/>
</dbReference>
<keyword evidence="2 6" id="KW-0472">Membrane</keyword>
<feature type="domain" description="Ig-like" evidence="7">
    <location>
        <begin position="386"/>
        <end position="487"/>
    </location>
</feature>
<dbReference type="Proteomes" id="UP000046395">
    <property type="component" value="Unassembled WGS sequence"/>
</dbReference>
<dbReference type="PROSITE" id="PS50835">
    <property type="entry name" value="IG_LIKE"/>
    <property type="match status" value="1"/>
</dbReference>
<dbReference type="GO" id="GO:0016020">
    <property type="term" value="C:membrane"/>
    <property type="evidence" value="ECO:0007669"/>
    <property type="project" value="UniProtKB-SubCell"/>
</dbReference>
<dbReference type="PANTHER" id="PTHR11640">
    <property type="entry name" value="NEPHRIN"/>
    <property type="match status" value="1"/>
</dbReference>
<keyword evidence="4" id="KW-0325">Glycoprotein</keyword>
<dbReference type="InterPro" id="IPR036179">
    <property type="entry name" value="Ig-like_dom_sf"/>
</dbReference>
<dbReference type="WBParaSite" id="TMUE_2000009851.1">
    <property type="protein sequence ID" value="TMUE_2000009851.1"/>
    <property type="gene ID" value="WBGene00288695"/>
</dbReference>
<dbReference type="Gene3D" id="2.60.40.10">
    <property type="entry name" value="Immunoglobulins"/>
    <property type="match status" value="1"/>
</dbReference>
<keyword evidence="8" id="KW-1185">Reference proteome</keyword>
<dbReference type="InterPro" id="IPR051275">
    <property type="entry name" value="Cell_adhesion_signaling"/>
</dbReference>
<keyword evidence="6" id="KW-0812">Transmembrane</keyword>
<name>A0A5S6QR71_TRIMR</name>
<dbReference type="InterPro" id="IPR007110">
    <property type="entry name" value="Ig-like_dom"/>
</dbReference>
<dbReference type="STRING" id="70415.A0A5S6QR71"/>
<keyword evidence="5" id="KW-0393">Immunoglobulin domain</keyword>
<evidence type="ECO:0000259" key="7">
    <source>
        <dbReference type="PROSITE" id="PS50835"/>
    </source>
</evidence>
<evidence type="ECO:0000256" key="4">
    <source>
        <dbReference type="ARBA" id="ARBA00023180"/>
    </source>
</evidence>
<keyword evidence="3" id="KW-1015">Disulfide bond</keyword>
<evidence type="ECO:0000313" key="8">
    <source>
        <dbReference type="Proteomes" id="UP000046395"/>
    </source>
</evidence>
<evidence type="ECO:0000256" key="2">
    <source>
        <dbReference type="ARBA" id="ARBA00023136"/>
    </source>
</evidence>
<dbReference type="AlphaFoldDB" id="A0A5S6QR71"/>
<evidence type="ECO:0000256" key="1">
    <source>
        <dbReference type="ARBA" id="ARBA00004479"/>
    </source>
</evidence>
<sequence length="796" mass="88032">MFVRISAQLGHWSLSRCHALVTSTTTGFSLANSPEKDALGSLRENVLVFDECVRRSPLVGCSYQLSWCPHLRNCNAGRKLREYTVLKAWPFSGNREAAYDLGDHCVRSPNSFSGVVIPRRSAKMVPTLILVTLFAVHSGTGVAQYQGNWGQGYPGAVTYGQTVPMPGESTYQGSTNGRAPRAYITLEPFPMDRNMHHQKLAWKESLSLPVYCLSEPPASQLVFSCLNCNSTEVNQALVEATEDKSTGAGFPAVRLNPVRIDSNWHNKRLGCTVFYEGSQGMENVTVASLLDVQYLTEPVVLNDKLNPGVNNSTFYSTFPATLHCRALGNPPPTHFAWHVKGVKTADGPITSIANTMRRDGIQCEAYSSVIPSKMSKVVIVDELRVPQLSGHNFRDVKASSVFEPNSNRLNLDHRDHRLSLLCQARGYPLPRIFWFHKLASGNEALNASCEEGHRNNVHQAPGKDEVTSSCSLLFDSYYKSGFYWCRACAARSANDWVCNTNYSPNDGIQVDVTGPPVVYEEPMLEERPSTHEVRIRMAFCSDPPPNVPDGMYWVIDGQRLNTGERIDNFAAEQISRNISYPACYTSILTINPLNDVDRGKNLEFYVQNQVGQITKRVNLAALIGNGRSSGPSGGDIGLAVGLSILVIAVVVAVIVAFCWMRKIACFKDSKKSKQQKAASKQQKKYPINIIPEAVRGVPPKERSPIAVASPPNDFYKPPEHAIQLPGGPLQFTCIVLDVVVARWLALTEFHYCTESPARTSFSLPKRHLFNSLHVIYVGCHVRFIQRPLVGSRDAKA</sequence>